<dbReference type="InterPro" id="IPR001357">
    <property type="entry name" value="BRCT_dom"/>
</dbReference>
<dbReference type="PROSITE" id="PS50172">
    <property type="entry name" value="BRCT"/>
    <property type="match status" value="1"/>
</dbReference>
<keyword evidence="12 14" id="KW-0539">Nucleus</keyword>
<dbReference type="InterPro" id="IPR036775">
    <property type="entry name" value="DNA_pol_Y-fam_lit_finger_sf"/>
</dbReference>
<dbReference type="Gene3D" id="6.10.250.1490">
    <property type="match status" value="1"/>
</dbReference>
<evidence type="ECO:0000256" key="4">
    <source>
        <dbReference type="ARBA" id="ARBA00022634"/>
    </source>
</evidence>
<dbReference type="Gene3D" id="1.10.150.20">
    <property type="entry name" value="5' to 3' exonuclease, C-terminal subdomain"/>
    <property type="match status" value="1"/>
</dbReference>
<name>A0A1G4MC68_LACFM</name>
<feature type="compositionally biased region" description="Low complexity" evidence="16">
    <location>
        <begin position="57"/>
        <end position="69"/>
    </location>
</feature>
<dbReference type="SUPFAM" id="SSF56672">
    <property type="entry name" value="DNA/RNA polymerases"/>
    <property type="match status" value="1"/>
</dbReference>
<gene>
    <name evidence="19" type="ORF">LAFE_0D11804G</name>
</gene>
<dbReference type="GO" id="GO:0003684">
    <property type="term" value="F:damaged DNA binding"/>
    <property type="evidence" value="ECO:0007669"/>
    <property type="project" value="UniProtKB-UniRule"/>
</dbReference>
<sequence>MDEEELAALISDTSSSLEPSHDEIYQTPRKRPLSSPQRREMHLDRSPLQKFEDRSFQTTQPQSQDDPTQMQRLLSSLDDESLIELVNGYGGSSARARRFIGTPEPATDLAGVPNVTLHDRVESPPSVVVSDAASVEPADVAQVPSSLPDPSGTPNVLVDEPDSAEEDLPREKFIFGDYGAYFEDKQIQQQQRDHEIKKIYQDAFNDGKEFPRIFAGCIIYVNGRTDPDRLELHKKVILYGGTFLHYLSAKKSVTHIIASNLTSKKRIEFRKYKVVKPEWIVDSIHMGRRLPWQPYALITGDHDQPKLENALDSKAGGLNSRKSDTDTLDCKHPDFLKSFFAKSRLHHLSTWKADLRAAFSKKYVEERKIQPLPKDSRIAIFHIDFDCFFATVSALSIGKYDLNKDPLAVAHGTNSSDVASCNYVARKFGVRNGMWVRSARRLCPNLICIPYNFPAYETNSSRLYETLADSNYFQMILPVSVDEAICVAYFSGSADDDTLRQKCSEIARTIRDCVHNATGGCTVSIGCAESLVLARLALKRAKPDGFSVIIDKDPRGIDDFISDFHLQDLPGIGYSIIEKIRQQVLPVDTKSLTLGLLKSKASQQLLVNKLGSKTGAKINLFLSGKDDEESLKMLHDPQGYFSRKSISVDINYAIRFDNIHEIDSFIDRICEYLVSKIQELDMVTAHIVMKVMRRSNGAPIEPAKYMGMGECDAFSKGSRLGVPTDELGIIATEMKSSFRMLNCPAKELRGIAIQFNKLEKKSTGYKQQVLPFKGIARNTESVSLINIPPLKSRLRPEAYSSLPRGLRHDVKTELVKRHIEVPDSPSPRKSTTASPVKDYWAKHTKSTTTGEVIPSSLDQDFLSCLPSQIQREIKRDHAIVKKARSSLHQGLKRKEEEVVVTPKGRLTLMEPVKFQSLDRPKEVIKLIQLWIDETADTGPNVEDLDLFERYVKRLSAAKKTHFILRLTRAISSRLEFHSSLKEKASLGRQEWEEYLLKRMIPILNKSASQEEKGFQVTFEI</sequence>
<dbReference type="Gene3D" id="3.40.50.10190">
    <property type="entry name" value="BRCT domain"/>
    <property type="match status" value="1"/>
</dbReference>
<dbReference type="PIRSF" id="PIRSF036573">
    <property type="entry name" value="REV1"/>
    <property type="match status" value="1"/>
</dbReference>
<evidence type="ECO:0000256" key="2">
    <source>
        <dbReference type="ARBA" id="ARBA00010945"/>
    </source>
</evidence>
<dbReference type="EC" id="2.7.7.-" evidence="14"/>
<protein>
    <recommendedName>
        <fullName evidence="3 14">DNA repair protein REV1</fullName>
        <ecNumber evidence="14">2.7.7.-</ecNumber>
    </recommendedName>
</protein>
<dbReference type="FunFam" id="3.40.50.10190:FF:000011">
    <property type="entry name" value="DNA repair protein REV1"/>
    <property type="match status" value="1"/>
</dbReference>
<evidence type="ECO:0000256" key="3">
    <source>
        <dbReference type="ARBA" id="ARBA00020399"/>
    </source>
</evidence>
<dbReference type="EMBL" id="LT598492">
    <property type="protein sequence ID" value="SCW01403.1"/>
    <property type="molecule type" value="Genomic_DNA"/>
</dbReference>
<evidence type="ECO:0000256" key="16">
    <source>
        <dbReference type="SAM" id="MobiDB-lite"/>
    </source>
</evidence>
<evidence type="ECO:0000256" key="14">
    <source>
        <dbReference type="PIRNR" id="PIRNR036573"/>
    </source>
</evidence>
<dbReference type="OMA" id="PPKYMGM"/>
<dbReference type="SUPFAM" id="SSF52113">
    <property type="entry name" value="BRCT domain"/>
    <property type="match status" value="1"/>
</dbReference>
<dbReference type="InterPro" id="IPR017961">
    <property type="entry name" value="DNA_pol_Y-fam_little_finger"/>
</dbReference>
<evidence type="ECO:0000256" key="15">
    <source>
        <dbReference type="PIRSR" id="PIRSR036573-2"/>
    </source>
</evidence>
<dbReference type="STRING" id="4955.A0A1G4MC68"/>
<keyword evidence="10 14" id="KW-0238">DNA-binding</keyword>
<keyword evidence="8 14" id="KW-0227">DNA damage</keyword>
<evidence type="ECO:0000256" key="12">
    <source>
        <dbReference type="ARBA" id="ARBA00023242"/>
    </source>
</evidence>
<keyword evidence="9 15" id="KW-0460">Magnesium</keyword>
<evidence type="ECO:0000259" key="18">
    <source>
        <dbReference type="PROSITE" id="PS50173"/>
    </source>
</evidence>
<comment type="similarity">
    <text evidence="2 14">Belongs to the DNA polymerase type-Y family.</text>
</comment>
<feature type="binding site" evidence="15">
    <location>
        <position position="384"/>
    </location>
    <ligand>
        <name>Mg(2+)</name>
        <dbReference type="ChEBI" id="CHEBI:18420"/>
        <label>1</label>
    </ligand>
</feature>
<evidence type="ECO:0000256" key="5">
    <source>
        <dbReference type="ARBA" id="ARBA00022679"/>
    </source>
</evidence>
<keyword evidence="11 14" id="KW-0234">DNA repair</keyword>
<dbReference type="OrthoDB" id="427711at2759"/>
<dbReference type="AlphaFoldDB" id="A0A1G4MC68"/>
<organism evidence="19 20">
    <name type="scientific">Lachancea fermentati</name>
    <name type="common">Zygosaccharomyces fermentati</name>
    <dbReference type="NCBI Taxonomy" id="4955"/>
    <lineage>
        <taxon>Eukaryota</taxon>
        <taxon>Fungi</taxon>
        <taxon>Dikarya</taxon>
        <taxon>Ascomycota</taxon>
        <taxon>Saccharomycotina</taxon>
        <taxon>Saccharomycetes</taxon>
        <taxon>Saccharomycetales</taxon>
        <taxon>Saccharomycetaceae</taxon>
        <taxon>Lachancea</taxon>
    </lineage>
</organism>
<feature type="domain" description="BRCT" evidence="17">
    <location>
        <begin position="209"/>
        <end position="297"/>
    </location>
</feature>
<dbReference type="Proteomes" id="UP000190831">
    <property type="component" value="Chromosome D"/>
</dbReference>
<feature type="compositionally biased region" description="Basic and acidic residues" evidence="16">
    <location>
        <begin position="37"/>
        <end position="55"/>
    </location>
</feature>
<evidence type="ECO:0000256" key="11">
    <source>
        <dbReference type="ARBA" id="ARBA00023204"/>
    </source>
</evidence>
<dbReference type="PANTHER" id="PTHR45990:SF1">
    <property type="entry name" value="DNA REPAIR PROTEIN REV1"/>
    <property type="match status" value="1"/>
</dbReference>
<evidence type="ECO:0000313" key="19">
    <source>
        <dbReference type="EMBL" id="SCW01403.1"/>
    </source>
</evidence>
<dbReference type="GO" id="GO:0006281">
    <property type="term" value="P:DNA repair"/>
    <property type="evidence" value="ECO:0007669"/>
    <property type="project" value="UniProtKB-KW"/>
</dbReference>
<evidence type="ECO:0000259" key="17">
    <source>
        <dbReference type="PROSITE" id="PS50172"/>
    </source>
</evidence>
<dbReference type="CDD" id="cd01701">
    <property type="entry name" value="PolY_Rev1"/>
    <property type="match status" value="1"/>
</dbReference>
<evidence type="ECO:0000256" key="13">
    <source>
        <dbReference type="ARBA" id="ARBA00058985"/>
    </source>
</evidence>
<comment type="subcellular location">
    <subcellularLocation>
        <location evidence="1 14">Nucleus</location>
    </subcellularLocation>
</comment>
<evidence type="ECO:0000256" key="9">
    <source>
        <dbReference type="ARBA" id="ARBA00022842"/>
    </source>
</evidence>
<dbReference type="Gene3D" id="3.40.1170.60">
    <property type="match status" value="1"/>
</dbReference>
<dbReference type="Gene3D" id="3.30.70.270">
    <property type="match status" value="1"/>
</dbReference>
<dbReference type="InterPro" id="IPR012112">
    <property type="entry name" value="REV1"/>
</dbReference>
<dbReference type="Pfam" id="PF00533">
    <property type="entry name" value="BRCT"/>
    <property type="match status" value="1"/>
</dbReference>
<dbReference type="PROSITE" id="PS50173">
    <property type="entry name" value="UMUC"/>
    <property type="match status" value="1"/>
</dbReference>
<dbReference type="FunFam" id="3.30.1490.100:FF:000001">
    <property type="entry name" value="DNA repair protein REV1"/>
    <property type="match status" value="1"/>
</dbReference>
<dbReference type="GO" id="GO:0005634">
    <property type="term" value="C:nucleus"/>
    <property type="evidence" value="ECO:0007669"/>
    <property type="project" value="UniProtKB-SubCell"/>
</dbReference>
<keyword evidence="20" id="KW-1185">Reference proteome</keyword>
<accession>A0A1G4MC68</accession>
<evidence type="ECO:0000313" key="20">
    <source>
        <dbReference type="Proteomes" id="UP000190831"/>
    </source>
</evidence>
<comment type="function">
    <text evidence="13">Deoxycytidyl transferase involved in DNA repair. Transfers a dCMP residue from dCTP to the 3'-end of a DNA primer in a template-dependent reaction. May assist in the first step in the bypass of abasic lesions by the insertion of a nucleotide opposite the lesion. Required for normal induction of mutations by physical and chemical agents. Involved in mitochondrial DNA mutagenesis.</text>
</comment>
<feature type="region of interest" description="Disordered" evidence="16">
    <location>
        <begin position="1"/>
        <end position="69"/>
    </location>
</feature>
<evidence type="ECO:0000256" key="7">
    <source>
        <dbReference type="ARBA" id="ARBA00022723"/>
    </source>
</evidence>
<keyword evidence="7 15" id="KW-0479">Metal-binding</keyword>
<dbReference type="CDD" id="cd17719">
    <property type="entry name" value="BRCT_Rev1"/>
    <property type="match status" value="1"/>
</dbReference>
<evidence type="ECO:0000256" key="1">
    <source>
        <dbReference type="ARBA" id="ARBA00004123"/>
    </source>
</evidence>
<proteinExistence type="inferred from homology"/>
<evidence type="ECO:0000256" key="8">
    <source>
        <dbReference type="ARBA" id="ARBA00022763"/>
    </source>
</evidence>
<keyword evidence="4 14" id="KW-0237">DNA synthesis</keyword>
<dbReference type="InterPro" id="IPR043128">
    <property type="entry name" value="Rev_trsase/Diguanyl_cyclase"/>
</dbReference>
<dbReference type="GO" id="GO:0003887">
    <property type="term" value="F:DNA-directed DNA polymerase activity"/>
    <property type="evidence" value="ECO:0007669"/>
    <property type="project" value="TreeGrafter"/>
</dbReference>
<feature type="domain" description="UmuC" evidence="18">
    <location>
        <begin position="380"/>
        <end position="573"/>
    </location>
</feature>
<keyword evidence="5 14" id="KW-0808">Transferase</keyword>
<dbReference type="GO" id="GO:0042276">
    <property type="term" value="P:error-prone translesion synthesis"/>
    <property type="evidence" value="ECO:0007669"/>
    <property type="project" value="InterPro"/>
</dbReference>
<dbReference type="GO" id="GO:0017125">
    <property type="term" value="F:deoxycytidyl transferase activity"/>
    <property type="evidence" value="ECO:0007669"/>
    <property type="project" value="TreeGrafter"/>
</dbReference>
<comment type="cofactor">
    <cofactor evidence="15">
        <name>Mg(2+)</name>
        <dbReference type="ChEBI" id="CHEBI:18420"/>
    </cofactor>
    <text evidence="15">Binds 2 magnesium ions.</text>
</comment>
<evidence type="ECO:0000256" key="10">
    <source>
        <dbReference type="ARBA" id="ARBA00023125"/>
    </source>
</evidence>
<dbReference type="GO" id="GO:0046872">
    <property type="term" value="F:metal ion binding"/>
    <property type="evidence" value="ECO:0007669"/>
    <property type="project" value="UniProtKB-KW"/>
</dbReference>
<dbReference type="Pfam" id="PF11799">
    <property type="entry name" value="IMS_C"/>
    <property type="match status" value="1"/>
</dbReference>
<dbReference type="Pfam" id="PF00817">
    <property type="entry name" value="IMS"/>
    <property type="match status" value="1"/>
</dbReference>
<dbReference type="SMART" id="SM00292">
    <property type="entry name" value="BRCT"/>
    <property type="match status" value="1"/>
</dbReference>
<feature type="binding site" evidence="15">
    <location>
        <position position="482"/>
    </location>
    <ligand>
        <name>Mg(2+)</name>
        <dbReference type="ChEBI" id="CHEBI:18420"/>
        <label>1</label>
    </ligand>
</feature>
<dbReference type="PANTHER" id="PTHR45990">
    <property type="entry name" value="DNA REPAIR PROTEIN REV1"/>
    <property type="match status" value="1"/>
</dbReference>
<dbReference type="Gene3D" id="3.30.1490.100">
    <property type="entry name" value="DNA polymerase, Y-family, little finger domain"/>
    <property type="match status" value="1"/>
</dbReference>
<feature type="binding site" evidence="15">
    <location>
        <position position="483"/>
    </location>
    <ligand>
        <name>Mg(2+)</name>
        <dbReference type="ChEBI" id="CHEBI:18420"/>
        <label>1</label>
    </ligand>
</feature>
<keyword evidence="6 14" id="KW-0548">Nucleotidyltransferase</keyword>
<dbReference type="SUPFAM" id="SSF100879">
    <property type="entry name" value="Lesion bypass DNA polymerase (Y-family), little finger domain"/>
    <property type="match status" value="1"/>
</dbReference>
<dbReference type="InterPro" id="IPR036420">
    <property type="entry name" value="BRCT_dom_sf"/>
</dbReference>
<evidence type="ECO:0000256" key="6">
    <source>
        <dbReference type="ARBA" id="ARBA00022695"/>
    </source>
</evidence>
<reference evidence="19 20" key="1">
    <citation type="submission" date="2016-03" db="EMBL/GenBank/DDBJ databases">
        <authorList>
            <person name="Devillers H."/>
        </authorList>
    </citation>
    <scope>NUCLEOTIDE SEQUENCE [LARGE SCALE GENOMIC DNA]</scope>
    <source>
        <strain evidence="19">CBS 6772</strain>
    </source>
</reference>
<dbReference type="InterPro" id="IPR001126">
    <property type="entry name" value="UmuC"/>
</dbReference>
<dbReference type="GO" id="GO:0070987">
    <property type="term" value="P:error-free translesion synthesis"/>
    <property type="evidence" value="ECO:0007669"/>
    <property type="project" value="TreeGrafter"/>
</dbReference>
<dbReference type="InterPro" id="IPR043502">
    <property type="entry name" value="DNA/RNA_pol_sf"/>
</dbReference>